<dbReference type="InterPro" id="IPR001173">
    <property type="entry name" value="Glyco_trans_2-like"/>
</dbReference>
<dbReference type="STRING" id="1334022.SAMN04487907_10862"/>
<dbReference type="PANTHER" id="PTHR43685">
    <property type="entry name" value="GLYCOSYLTRANSFERASE"/>
    <property type="match status" value="1"/>
</dbReference>
<dbReference type="RefSeq" id="WP_092544068.1">
    <property type="nucleotide sequence ID" value="NZ_FOKV01000008.1"/>
</dbReference>
<dbReference type="SUPFAM" id="SSF53448">
    <property type="entry name" value="Nucleotide-diphospho-sugar transferases"/>
    <property type="match status" value="1"/>
</dbReference>
<gene>
    <name evidence="2" type="ORF">SAMN04487907_10862</name>
</gene>
<reference evidence="3" key="1">
    <citation type="submission" date="2016-10" db="EMBL/GenBank/DDBJ databases">
        <authorList>
            <person name="Varghese N."/>
            <person name="Submissions S."/>
        </authorList>
    </citation>
    <scope>NUCLEOTIDE SEQUENCE [LARGE SCALE GENOMIC DNA]</scope>
    <source>
        <strain evidence="3">DSM 24499</strain>
    </source>
</reference>
<keyword evidence="2" id="KW-0808">Transferase</keyword>
<name>A0A1I1LM45_9FLAO</name>
<dbReference type="InterPro" id="IPR050834">
    <property type="entry name" value="Glycosyltransf_2"/>
</dbReference>
<dbReference type="Pfam" id="PF00535">
    <property type="entry name" value="Glycos_transf_2"/>
    <property type="match status" value="1"/>
</dbReference>
<dbReference type="Gene3D" id="3.90.550.10">
    <property type="entry name" value="Spore Coat Polysaccharide Biosynthesis Protein SpsA, Chain A"/>
    <property type="match status" value="1"/>
</dbReference>
<dbReference type="InterPro" id="IPR029044">
    <property type="entry name" value="Nucleotide-diphossugar_trans"/>
</dbReference>
<sequence>MVDKDFSVPKLTFVVPVFNGDQFINALFISVLNQSNTNWQCIVVDDGSTDDSKKLADLWSERDSRFKVVSKKNGGLASARNLGISLAVTKYIMPLDSDDIIHKDLVTEFNKSIQSEEFDLISFDVEFFGIRSGKLVLPNFSYKQLLLQNCFIACSIFKKDLWTEVEGYDENLKSFEDWDFWIRALNHKSKIKHIPKVLYFYRKHSTGSLTNTFKSNPEYYFGLYDYVYTKNKKIYQENFPNPILAYQENEALRKFNSKVKSTFFFRLYTTFKRIIKK</sequence>
<dbReference type="Proteomes" id="UP000199438">
    <property type="component" value="Unassembled WGS sequence"/>
</dbReference>
<organism evidence="2 3">
    <name type="scientific">Zunongwangia mangrovi</name>
    <dbReference type="NCBI Taxonomy" id="1334022"/>
    <lineage>
        <taxon>Bacteria</taxon>
        <taxon>Pseudomonadati</taxon>
        <taxon>Bacteroidota</taxon>
        <taxon>Flavobacteriia</taxon>
        <taxon>Flavobacteriales</taxon>
        <taxon>Flavobacteriaceae</taxon>
        <taxon>Zunongwangia</taxon>
    </lineage>
</organism>
<keyword evidence="3" id="KW-1185">Reference proteome</keyword>
<evidence type="ECO:0000313" key="2">
    <source>
        <dbReference type="EMBL" id="SFC74111.1"/>
    </source>
</evidence>
<evidence type="ECO:0000313" key="3">
    <source>
        <dbReference type="Proteomes" id="UP000199438"/>
    </source>
</evidence>
<dbReference type="AlphaFoldDB" id="A0A1I1LM45"/>
<feature type="domain" description="Glycosyltransferase 2-like" evidence="1">
    <location>
        <begin position="13"/>
        <end position="134"/>
    </location>
</feature>
<evidence type="ECO:0000259" key="1">
    <source>
        <dbReference type="Pfam" id="PF00535"/>
    </source>
</evidence>
<dbReference type="EMBL" id="FOKV01000008">
    <property type="protein sequence ID" value="SFC74111.1"/>
    <property type="molecule type" value="Genomic_DNA"/>
</dbReference>
<dbReference type="PANTHER" id="PTHR43685:SF2">
    <property type="entry name" value="GLYCOSYLTRANSFERASE 2-LIKE DOMAIN-CONTAINING PROTEIN"/>
    <property type="match status" value="1"/>
</dbReference>
<accession>A0A1I1LM45</accession>
<proteinExistence type="predicted"/>
<dbReference type="OrthoDB" id="597270at2"/>
<protein>
    <submittedName>
        <fullName evidence="2">Glycosyltransferase involved in cell wall bisynthesis</fullName>
    </submittedName>
</protein>
<dbReference type="GO" id="GO:0016740">
    <property type="term" value="F:transferase activity"/>
    <property type="evidence" value="ECO:0007669"/>
    <property type="project" value="UniProtKB-KW"/>
</dbReference>